<dbReference type="PANTHER" id="PTHR12544">
    <property type="entry name" value="GLUTAMINASE"/>
    <property type="match status" value="1"/>
</dbReference>
<feature type="compositionally biased region" description="Polar residues" evidence="6">
    <location>
        <begin position="1"/>
        <end position="10"/>
    </location>
</feature>
<dbReference type="Pfam" id="PF04960">
    <property type="entry name" value="Glutaminase"/>
    <property type="match status" value="1"/>
</dbReference>
<dbReference type="EC" id="3.5.1.2" evidence="3"/>
<keyword evidence="4" id="KW-0378">Hydrolase</keyword>
<evidence type="ECO:0000313" key="7">
    <source>
        <dbReference type="EMBL" id="JAG20734.1"/>
    </source>
</evidence>
<dbReference type="SUPFAM" id="SSF56601">
    <property type="entry name" value="beta-lactamase/transpeptidase-like"/>
    <property type="match status" value="1"/>
</dbReference>
<reference evidence="7" key="2">
    <citation type="submission" date="2014-07" db="EMBL/GenBank/DDBJ databases">
        <authorList>
            <person name="Hull J."/>
        </authorList>
    </citation>
    <scope>NUCLEOTIDE SEQUENCE</scope>
</reference>
<reference evidence="7" key="1">
    <citation type="journal article" date="2014" name="PLoS ONE">
        <title>Transcriptome-Based Identification of ABC Transporters in the Western Tarnished Plant Bug Lygus hesperus.</title>
        <authorList>
            <person name="Hull J.J."/>
            <person name="Chaney K."/>
            <person name="Geib S.M."/>
            <person name="Fabrick J.A."/>
            <person name="Brent C.S."/>
            <person name="Walsh D."/>
            <person name="Lavine L.C."/>
        </authorList>
    </citation>
    <scope>NUCLEOTIDE SEQUENCE</scope>
</reference>
<dbReference type="PANTHER" id="PTHR12544:SF29">
    <property type="entry name" value="GLUTAMINASE"/>
    <property type="match status" value="1"/>
</dbReference>
<dbReference type="InterPro" id="IPR012338">
    <property type="entry name" value="Beta-lactam/transpept-like"/>
</dbReference>
<accession>A0A0A9XLA7</accession>
<dbReference type="InterPro" id="IPR015868">
    <property type="entry name" value="Glutaminase"/>
</dbReference>
<dbReference type="EMBL" id="GBHO01022870">
    <property type="protein sequence ID" value="JAG20734.1"/>
    <property type="molecule type" value="Transcribed_RNA"/>
</dbReference>
<name>A0A0A9XLA7_LYGHE</name>
<proteinExistence type="inferred from homology"/>
<dbReference type="InterPro" id="IPR036770">
    <property type="entry name" value="Ankyrin_rpt-contain_sf"/>
</dbReference>
<evidence type="ECO:0000256" key="2">
    <source>
        <dbReference type="ARBA" id="ARBA00011881"/>
    </source>
</evidence>
<evidence type="ECO:0000256" key="5">
    <source>
        <dbReference type="ARBA" id="ARBA00049534"/>
    </source>
</evidence>
<evidence type="ECO:0000256" key="1">
    <source>
        <dbReference type="ARBA" id="ARBA00011076"/>
    </source>
</evidence>
<dbReference type="SUPFAM" id="SSF48403">
    <property type="entry name" value="Ankyrin repeat"/>
    <property type="match status" value="1"/>
</dbReference>
<comment type="similarity">
    <text evidence="1">Belongs to the glutaminase family.</text>
</comment>
<feature type="region of interest" description="Disordered" evidence="6">
    <location>
        <begin position="1"/>
        <end position="25"/>
    </location>
</feature>
<dbReference type="GO" id="GO:0006537">
    <property type="term" value="P:glutamate biosynthetic process"/>
    <property type="evidence" value="ECO:0007669"/>
    <property type="project" value="TreeGrafter"/>
</dbReference>
<dbReference type="EMBL" id="GDHC01009481">
    <property type="protein sequence ID" value="JAQ09148.1"/>
    <property type="molecule type" value="Transcribed_RNA"/>
</dbReference>
<sequence length="512" mass="56595">MVVPNSTTSTHPHETVGSGEAVRSVTATDTTGATLATTLPPTYNYENCTSNIISSTAGSQVNMLSVAACSVSGQQISLGKSDERFCAKSLTKIVSYCIAQELCGEEYVHTYVGKEPSGRDLTELCLDYNKRPHNPYINSGAIMCSSLLLPNANISERFKYVLMYWEQLTCDTVSYDVPSYLLEKENADRNYCLAYMMKDANCVPKYIRTHRDIEALLDFYFLCCSITISMFQASILAATLANGGKNPITQIQVLKPNSVRNALSIMATSGMYNYSGEFAFHFGLPAKSSSGGALLVCIPNIVGLCTYSPRVDKLGNSILGLRFIKKLCSFYSFHIYDVFDSCKYDARQGLGIAESRVLAFLEAAKQGDYYNLQNFMATGMSTRVTNSKGRTAFHYSARNGHISSIFLLIWNTLLELQREEKTDMSGTKVTRNHDTATAASSFNFNIIDHWGTSVIQDAAHCTNKVAGRLITIAIQLANTSQWDKLQQLQRSLHTRALSILYSMNHQEAIESV</sequence>
<protein>
    <recommendedName>
        <fullName evidence="3">glutaminase</fullName>
        <ecNumber evidence="3">3.5.1.2</ecNumber>
    </recommendedName>
</protein>
<dbReference type="GO" id="GO:0006543">
    <property type="term" value="P:L-glutamine catabolic process"/>
    <property type="evidence" value="ECO:0007669"/>
    <property type="project" value="TreeGrafter"/>
</dbReference>
<dbReference type="AlphaFoldDB" id="A0A0A9XLA7"/>
<evidence type="ECO:0000256" key="6">
    <source>
        <dbReference type="SAM" id="MobiDB-lite"/>
    </source>
</evidence>
<dbReference type="Gene3D" id="1.25.40.20">
    <property type="entry name" value="Ankyrin repeat-containing domain"/>
    <property type="match status" value="1"/>
</dbReference>
<comment type="catalytic activity">
    <reaction evidence="5">
        <text>L-glutamine + H2O = L-glutamate + NH4(+)</text>
        <dbReference type="Rhea" id="RHEA:15889"/>
        <dbReference type="ChEBI" id="CHEBI:15377"/>
        <dbReference type="ChEBI" id="CHEBI:28938"/>
        <dbReference type="ChEBI" id="CHEBI:29985"/>
        <dbReference type="ChEBI" id="CHEBI:58359"/>
        <dbReference type="EC" id="3.5.1.2"/>
    </reaction>
</comment>
<evidence type="ECO:0000256" key="3">
    <source>
        <dbReference type="ARBA" id="ARBA00012918"/>
    </source>
</evidence>
<evidence type="ECO:0000256" key="4">
    <source>
        <dbReference type="ARBA" id="ARBA00022801"/>
    </source>
</evidence>
<comment type="subunit">
    <text evidence="2">Homotetramer.</text>
</comment>
<gene>
    <name evidence="7" type="primary">Gls2_3</name>
    <name evidence="8" type="synonym">Gls2_1</name>
    <name evidence="7" type="ORF">CM83_8293</name>
    <name evidence="8" type="ORF">g.14473</name>
</gene>
<reference evidence="8" key="3">
    <citation type="journal article" date="2016" name="Gigascience">
        <title>De novo construction of an expanded transcriptome assembly for the western tarnished plant bug, Lygus hesperus.</title>
        <authorList>
            <person name="Tassone E.E."/>
            <person name="Geib S.M."/>
            <person name="Hall B."/>
            <person name="Fabrick J.A."/>
            <person name="Brent C.S."/>
            <person name="Hull J.J."/>
        </authorList>
    </citation>
    <scope>NUCLEOTIDE SEQUENCE</scope>
</reference>
<organism evidence="7">
    <name type="scientific">Lygus hesperus</name>
    <name type="common">Western plant bug</name>
    <dbReference type="NCBI Taxonomy" id="30085"/>
    <lineage>
        <taxon>Eukaryota</taxon>
        <taxon>Metazoa</taxon>
        <taxon>Ecdysozoa</taxon>
        <taxon>Arthropoda</taxon>
        <taxon>Hexapoda</taxon>
        <taxon>Insecta</taxon>
        <taxon>Pterygota</taxon>
        <taxon>Neoptera</taxon>
        <taxon>Paraneoptera</taxon>
        <taxon>Hemiptera</taxon>
        <taxon>Heteroptera</taxon>
        <taxon>Panheteroptera</taxon>
        <taxon>Cimicomorpha</taxon>
        <taxon>Miridae</taxon>
        <taxon>Mirini</taxon>
        <taxon>Lygus</taxon>
    </lineage>
</organism>
<dbReference type="Gene3D" id="3.40.710.10">
    <property type="entry name" value="DD-peptidase/beta-lactamase superfamily"/>
    <property type="match status" value="1"/>
</dbReference>
<evidence type="ECO:0000313" key="8">
    <source>
        <dbReference type="EMBL" id="JAQ09148.1"/>
    </source>
</evidence>
<dbReference type="GO" id="GO:0004359">
    <property type="term" value="F:glutaminase activity"/>
    <property type="evidence" value="ECO:0007669"/>
    <property type="project" value="UniProtKB-EC"/>
</dbReference>